<feature type="region of interest" description="Disordered" evidence="7">
    <location>
        <begin position="543"/>
        <end position="659"/>
    </location>
</feature>
<feature type="compositionally biased region" description="Basic and acidic residues" evidence="7">
    <location>
        <begin position="621"/>
        <end position="654"/>
    </location>
</feature>
<dbReference type="InterPro" id="IPR031475">
    <property type="entry name" value="NBD_C"/>
</dbReference>
<evidence type="ECO:0000256" key="4">
    <source>
        <dbReference type="ARBA" id="ARBA00022777"/>
    </source>
</evidence>
<evidence type="ECO:0008006" key="12">
    <source>
        <dbReference type="Google" id="ProtNLM"/>
    </source>
</evidence>
<feature type="compositionally biased region" description="Low complexity" evidence="7">
    <location>
        <begin position="412"/>
        <end position="429"/>
    </location>
</feature>
<dbReference type="EMBL" id="BNEK01000005">
    <property type="protein sequence ID" value="GHJ33066.1"/>
    <property type="molecule type" value="Genomic_DNA"/>
</dbReference>
<feature type="region of interest" description="Disordered" evidence="7">
    <location>
        <begin position="22"/>
        <end position="150"/>
    </location>
</feature>
<feature type="domain" description="Four-carbon acid sugar kinase nucleotide binding" evidence="9">
    <location>
        <begin position="659"/>
        <end position="737"/>
    </location>
</feature>
<evidence type="ECO:0000259" key="8">
    <source>
        <dbReference type="Pfam" id="PF07005"/>
    </source>
</evidence>
<dbReference type="Gene3D" id="3.40.50.10840">
    <property type="entry name" value="Putative sugar-binding, N-terminal domain"/>
    <property type="match status" value="1"/>
</dbReference>
<comment type="caution">
    <text evidence="10">The sequence shown here is derived from an EMBL/GenBank/DDBJ whole genome shotgun (WGS) entry which is preliminary data.</text>
</comment>
<keyword evidence="2" id="KW-0808">Transferase</keyword>
<feature type="region of interest" description="Disordered" evidence="7">
    <location>
        <begin position="340"/>
        <end position="490"/>
    </location>
</feature>
<evidence type="ECO:0000313" key="10">
    <source>
        <dbReference type="EMBL" id="GHJ33066.1"/>
    </source>
</evidence>
<dbReference type="InterPro" id="IPR037051">
    <property type="entry name" value="4-carb_acid_sugar_kinase_N_sf"/>
</dbReference>
<evidence type="ECO:0000256" key="3">
    <source>
        <dbReference type="ARBA" id="ARBA00022741"/>
    </source>
</evidence>
<evidence type="ECO:0000256" key="7">
    <source>
        <dbReference type="SAM" id="MobiDB-lite"/>
    </source>
</evidence>
<feature type="domain" description="Four-carbon acid sugar kinase N-terminal" evidence="8">
    <location>
        <begin position="146"/>
        <end position="324"/>
    </location>
</feature>
<feature type="compositionally biased region" description="Polar residues" evidence="7">
    <location>
        <begin position="340"/>
        <end position="368"/>
    </location>
</feature>
<dbReference type="Pfam" id="PF07005">
    <property type="entry name" value="SBD_N"/>
    <property type="match status" value="1"/>
</dbReference>
<feature type="compositionally biased region" description="Pro residues" evidence="7">
    <location>
        <begin position="470"/>
        <end position="484"/>
    </location>
</feature>
<feature type="compositionally biased region" description="Pro residues" evidence="7">
    <location>
        <begin position="548"/>
        <end position="560"/>
    </location>
</feature>
<evidence type="ECO:0000313" key="11">
    <source>
        <dbReference type="Proteomes" id="UP001054854"/>
    </source>
</evidence>
<keyword evidence="6" id="KW-0119">Carbohydrate metabolism</keyword>
<keyword evidence="11" id="KW-1185">Reference proteome</keyword>
<keyword evidence="4" id="KW-0418">Kinase</keyword>
<evidence type="ECO:0000256" key="2">
    <source>
        <dbReference type="ARBA" id="ARBA00022679"/>
    </source>
</evidence>
<evidence type="ECO:0000256" key="1">
    <source>
        <dbReference type="ARBA" id="ARBA00005715"/>
    </source>
</evidence>
<comment type="similarity">
    <text evidence="1">Belongs to the four-carbon acid sugar kinase family.</text>
</comment>
<dbReference type="Pfam" id="PF17042">
    <property type="entry name" value="NBD_C"/>
    <property type="match status" value="1"/>
</dbReference>
<dbReference type="InterPro" id="IPR010737">
    <property type="entry name" value="4-carb_acid_sugar_kinase_N"/>
</dbReference>
<protein>
    <recommendedName>
        <fullName evidence="12">4-hydroxythreonine-4-phosphate dehydrogenase</fullName>
    </recommendedName>
</protein>
<evidence type="ECO:0000256" key="6">
    <source>
        <dbReference type="ARBA" id="ARBA00023277"/>
    </source>
</evidence>
<feature type="compositionally biased region" description="Low complexity" evidence="7">
    <location>
        <begin position="561"/>
        <end position="575"/>
    </location>
</feature>
<evidence type="ECO:0000259" key="9">
    <source>
        <dbReference type="Pfam" id="PF17042"/>
    </source>
</evidence>
<organism evidence="10 11">
    <name type="scientific">Streptomyces hygroscopicus</name>
    <dbReference type="NCBI Taxonomy" id="1912"/>
    <lineage>
        <taxon>Bacteria</taxon>
        <taxon>Bacillati</taxon>
        <taxon>Actinomycetota</taxon>
        <taxon>Actinomycetes</taxon>
        <taxon>Kitasatosporales</taxon>
        <taxon>Streptomycetaceae</taxon>
        <taxon>Streptomyces</taxon>
        <taxon>Streptomyces violaceusniger group</taxon>
    </lineage>
</organism>
<dbReference type="SUPFAM" id="SSF142764">
    <property type="entry name" value="YgbK-like"/>
    <property type="match status" value="2"/>
</dbReference>
<dbReference type="Gene3D" id="3.40.980.20">
    <property type="entry name" value="Four-carbon acid sugar kinase, nucleotide binding domain"/>
    <property type="match status" value="1"/>
</dbReference>
<evidence type="ECO:0000256" key="5">
    <source>
        <dbReference type="ARBA" id="ARBA00022840"/>
    </source>
</evidence>
<keyword evidence="5" id="KW-0067">ATP-binding</keyword>
<keyword evidence="3" id="KW-0547">Nucleotide-binding</keyword>
<dbReference type="Proteomes" id="UP001054854">
    <property type="component" value="Unassembled WGS sequence"/>
</dbReference>
<sequence>MTTGRMLLAIADDLSGAAETAAALHSRTTRSRVLLVGRSGEGDGGAQAAPRPPHPGEGDSGAQAAAHPRRPGEGDSGTPTAAHPPHGHHDALAASRPPHPGEGDSGAQAAAHPRRPGEGDSGAPTVAHPPHGHNDALAASRPPHPGEATVLDLDSRYRPAAEAAEAVRDALRLSSPDGDTLVLKKIDSLLRGNLAAEIGALAEDGAGVVLAPALPVGGRVVRSGVVYVNGVALHESDAWRLEATPAPRSIAEALDGLPTTRIPLSTVRAPGHWLLSALRTATDDGRVAVCDAETDADLDAIVEASLAAGPRLRLVGSGGLALALGRLLAATPSPTVTRAATLAPRSTTPGTATSALTSTTPGAANANQAPVRDTASRATPPSPRPDTAAPTATPPSPSTTPAATTPAPPPDTASHTTPPSPGPDTAALPATPPSPSTTPAATTPAPPRDTASHAATSATTSTTPGATNQAPPPDTAAPATPPSPGAGRRVLVVVGTAERAAVEQIRRLVEDGAIHHPLPLDALMADGPPVRLPPMTAPVTVVSLSAPSGPPPAAPGPATPHTPTAAPAPGAAALPSPRPAPEATACGPLSAATPPSGGGADDRTEPDRMGPNCTGPNPTEPHLREPDRAGPDLREPDPPGPDHTEPDRGPDRGPEPPSARRLVHGLARAVRDAVAAHPGTLDLVLTGGETARRVLDALAVTELHPVGQVHHGAVHLSTPDGRSVVTRPGSFGDPDSLRHIVQALRLHPTERKVTS</sequence>
<feature type="compositionally biased region" description="Low complexity" evidence="7">
    <location>
        <begin position="437"/>
        <end position="469"/>
    </location>
</feature>
<gene>
    <name evidence="10" type="ORF">TPA0910_74990</name>
</gene>
<dbReference type="InterPro" id="IPR042213">
    <property type="entry name" value="NBD_C_sf"/>
</dbReference>
<reference evidence="10" key="1">
    <citation type="submission" date="2024-05" db="EMBL/GenBank/DDBJ databases">
        <title>Whole genome shotgun sequence of Streptomyces hygroscopicus NBRC 113678.</title>
        <authorList>
            <person name="Komaki H."/>
            <person name="Tamura T."/>
        </authorList>
    </citation>
    <scope>NUCLEOTIDE SEQUENCE</scope>
    <source>
        <strain evidence="10">N11-34</strain>
    </source>
</reference>
<proteinExistence type="inferred from homology"/>
<accession>A0ABQ3UD28</accession>
<name>A0ABQ3UD28_STRHY</name>